<keyword evidence="4" id="KW-0812">Transmembrane</keyword>
<comment type="caution">
    <text evidence="6">The sequence shown here is derived from an EMBL/GenBank/DDBJ whole genome shotgun (WGS) entry which is preliminary data.</text>
</comment>
<dbReference type="PANTHER" id="PTHR33204:SF29">
    <property type="entry name" value="TRANSCRIPTIONAL REGULATOR"/>
    <property type="match status" value="1"/>
</dbReference>
<dbReference type="RefSeq" id="WP_069159303.1">
    <property type="nucleotide sequence ID" value="NZ_JBKXXQ010000016.1"/>
</dbReference>
<proteinExistence type="predicted"/>
<evidence type="ECO:0000256" key="3">
    <source>
        <dbReference type="ARBA" id="ARBA00023163"/>
    </source>
</evidence>
<keyword evidence="1" id="KW-0805">Transcription regulation</keyword>
<keyword evidence="3" id="KW-0804">Transcription</keyword>
<keyword evidence="2" id="KW-0238">DNA-binding</keyword>
<dbReference type="AlphaFoldDB" id="A0A1E3A7V2"/>
<protein>
    <submittedName>
        <fullName evidence="6">HTH-type transcriptional activator HxlR</fullName>
    </submittedName>
</protein>
<gene>
    <name evidence="6" type="primary">hxlR_6</name>
    <name evidence="6" type="ORF">BEH84_05903</name>
</gene>
<evidence type="ECO:0000259" key="5">
    <source>
        <dbReference type="PROSITE" id="PS51118"/>
    </source>
</evidence>
<reference evidence="6 7" key="1">
    <citation type="submission" date="2016-07" db="EMBL/GenBank/DDBJ databases">
        <title>Characterization of isolates of Eisenbergiella tayi derived from blood cultures, using whole genome sequencing.</title>
        <authorList>
            <person name="Burdz T."/>
            <person name="Wiebe D."/>
            <person name="Huynh C."/>
            <person name="Bernard K."/>
        </authorList>
    </citation>
    <scope>NUCLEOTIDE SEQUENCE [LARGE SCALE GENOMIC DNA]</scope>
    <source>
        <strain evidence="6 7">NML 120489</strain>
    </source>
</reference>
<dbReference type="Gene3D" id="1.10.10.10">
    <property type="entry name" value="Winged helix-like DNA-binding domain superfamily/Winged helix DNA-binding domain"/>
    <property type="match status" value="1"/>
</dbReference>
<dbReference type="InterPro" id="IPR002577">
    <property type="entry name" value="HTH_HxlR"/>
</dbReference>
<evidence type="ECO:0000256" key="4">
    <source>
        <dbReference type="SAM" id="Phobius"/>
    </source>
</evidence>
<keyword evidence="4" id="KW-1133">Transmembrane helix</keyword>
<feature type="transmembrane region" description="Helical" evidence="4">
    <location>
        <begin position="20"/>
        <end position="42"/>
    </location>
</feature>
<sequence>MADNKFRSQDTLARCVPMSMLQSVLSGKWKILILWYISFYNVQRFGELMRRLDGITQSTLTKQLRELEEDGFLHREIYKEVPPKVEYTLTEIGKSFVPILHEMMAWSETHLCPAGYVNPYSSAEDNENITETHE</sequence>
<accession>A0A1E3A7V2</accession>
<organism evidence="6 7">
    <name type="scientific">Eisenbergiella tayi</name>
    <dbReference type="NCBI Taxonomy" id="1432052"/>
    <lineage>
        <taxon>Bacteria</taxon>
        <taxon>Bacillati</taxon>
        <taxon>Bacillota</taxon>
        <taxon>Clostridia</taxon>
        <taxon>Lachnospirales</taxon>
        <taxon>Lachnospiraceae</taxon>
        <taxon>Eisenbergiella</taxon>
    </lineage>
</organism>
<evidence type="ECO:0000256" key="2">
    <source>
        <dbReference type="ARBA" id="ARBA00023125"/>
    </source>
</evidence>
<name>A0A1E3A7V2_9FIRM</name>
<dbReference type="InterPro" id="IPR011991">
    <property type="entry name" value="ArsR-like_HTH"/>
</dbReference>
<dbReference type="PROSITE" id="PS51118">
    <property type="entry name" value="HTH_HXLR"/>
    <property type="match status" value="1"/>
</dbReference>
<dbReference type="Proteomes" id="UP000095003">
    <property type="component" value="Unassembled WGS sequence"/>
</dbReference>
<feature type="domain" description="HTH hxlR-type" evidence="5">
    <location>
        <begin position="15"/>
        <end position="115"/>
    </location>
</feature>
<dbReference type="PANTHER" id="PTHR33204">
    <property type="entry name" value="TRANSCRIPTIONAL REGULATOR, MARR FAMILY"/>
    <property type="match status" value="1"/>
</dbReference>
<evidence type="ECO:0000256" key="1">
    <source>
        <dbReference type="ARBA" id="ARBA00023015"/>
    </source>
</evidence>
<evidence type="ECO:0000313" key="6">
    <source>
        <dbReference type="EMBL" id="ODM04840.1"/>
    </source>
</evidence>
<dbReference type="EMBL" id="MCGI01000007">
    <property type="protein sequence ID" value="ODM04840.1"/>
    <property type="molecule type" value="Genomic_DNA"/>
</dbReference>
<dbReference type="GO" id="GO:0003677">
    <property type="term" value="F:DNA binding"/>
    <property type="evidence" value="ECO:0007669"/>
    <property type="project" value="UniProtKB-KW"/>
</dbReference>
<keyword evidence="4" id="KW-0472">Membrane</keyword>
<dbReference type="InterPro" id="IPR036390">
    <property type="entry name" value="WH_DNA-bd_sf"/>
</dbReference>
<dbReference type="Pfam" id="PF01638">
    <property type="entry name" value="HxlR"/>
    <property type="match status" value="1"/>
</dbReference>
<dbReference type="CDD" id="cd00090">
    <property type="entry name" value="HTH_ARSR"/>
    <property type="match status" value="1"/>
</dbReference>
<dbReference type="SUPFAM" id="SSF46785">
    <property type="entry name" value="Winged helix' DNA-binding domain"/>
    <property type="match status" value="1"/>
</dbReference>
<dbReference type="InterPro" id="IPR036388">
    <property type="entry name" value="WH-like_DNA-bd_sf"/>
</dbReference>
<evidence type="ECO:0000313" key="7">
    <source>
        <dbReference type="Proteomes" id="UP000095003"/>
    </source>
</evidence>
<dbReference type="PATRIC" id="fig|1432052.3.peg.6521"/>